<sequence>MVLTGLIGLFLALTFLSLLIVRRVYLPAQSSNRSVCDTEDCIAHARSILANLNESANPCVDFHAHVCGGSIDDAGRRDYAHSGRGSPLARAYSEVMHTLGNAETFRAANHSSVAATKAFAAVTNCVESSRHSAADSFAAFMRDRGITWPLPASTSGKNATAANVLDILLDLAVNWRVCLWFSVVASHTATLDGVPAVVFGEPGDIPALRMEQLAVYDDEVYADVVRSLSRYLTDGKVAPDDVAVKELRVDDAAFQGVLLSREDDNDDDDFDIVIPLSNITEVFGDVLSKADWSGLLNKHLNNVIGDVSNSTRLYILNKKRFGRLGRLVGSLPAPRLLNVVGWTFAYAYVWTVNADFDNPSSPGTAGCLAADTLCFVSVQESFGIAQAQPVFMDAFDVTERQKVTAVLRETSAALTQAVLASSVISNATKLEAVEKAGSLTRRHQLWPPEPYPQGGSAFDTLYVNFSGTKKTVFDGWIESRKSLRAALPSPYYESLLTSRYRWHSGSALYLYALNELRLSLSALFPPTYVRHGSSTMTFAGLGFKLARQMVRSVDLHGRSLDSVGRNTSWWQRQDKQGQSSCRLDLAASTRDRRLLGDLLALDVAHDAMRKSSSWAPSHYSPPRLKLLEKLTSAQTFYVSYCSRLCDEPYGRLACNLAMNASRFGEAFGCPFRVPKGPTCVFV</sequence>
<dbReference type="EMBL" id="CM023474">
    <property type="protein sequence ID" value="KAH7950406.1"/>
    <property type="molecule type" value="Genomic_DNA"/>
</dbReference>
<keyword evidence="2" id="KW-1185">Reference proteome</keyword>
<reference evidence="1" key="1">
    <citation type="submission" date="2020-05" db="EMBL/GenBank/DDBJ databases">
        <title>Large-scale comparative analyses of tick genomes elucidate their genetic diversity and vector capacities.</title>
        <authorList>
            <person name="Jia N."/>
            <person name="Wang J."/>
            <person name="Shi W."/>
            <person name="Du L."/>
            <person name="Sun Y."/>
            <person name="Zhan W."/>
            <person name="Jiang J."/>
            <person name="Wang Q."/>
            <person name="Zhang B."/>
            <person name="Ji P."/>
            <person name="Sakyi L.B."/>
            <person name="Cui X."/>
            <person name="Yuan T."/>
            <person name="Jiang B."/>
            <person name="Yang W."/>
            <person name="Lam T.T.-Y."/>
            <person name="Chang Q."/>
            <person name="Ding S."/>
            <person name="Wang X."/>
            <person name="Zhu J."/>
            <person name="Ruan X."/>
            <person name="Zhao L."/>
            <person name="Wei J."/>
            <person name="Que T."/>
            <person name="Du C."/>
            <person name="Cheng J."/>
            <person name="Dai P."/>
            <person name="Han X."/>
            <person name="Huang E."/>
            <person name="Gao Y."/>
            <person name="Liu J."/>
            <person name="Shao H."/>
            <person name="Ye R."/>
            <person name="Li L."/>
            <person name="Wei W."/>
            <person name="Wang X."/>
            <person name="Wang C."/>
            <person name="Yang T."/>
            <person name="Huo Q."/>
            <person name="Li W."/>
            <person name="Guo W."/>
            <person name="Chen H."/>
            <person name="Zhou L."/>
            <person name="Ni X."/>
            <person name="Tian J."/>
            <person name="Zhou Y."/>
            <person name="Sheng Y."/>
            <person name="Liu T."/>
            <person name="Pan Y."/>
            <person name="Xia L."/>
            <person name="Li J."/>
            <person name="Zhao F."/>
            <person name="Cao W."/>
        </authorList>
    </citation>
    <scope>NUCLEOTIDE SEQUENCE</scope>
    <source>
        <strain evidence="1">Dsil-2018</strain>
    </source>
</reference>
<name>A0ACB8CTD4_DERSI</name>
<accession>A0ACB8CTD4</accession>
<comment type="caution">
    <text evidence="1">The sequence shown here is derived from an EMBL/GenBank/DDBJ whole genome shotgun (WGS) entry which is preliminary data.</text>
</comment>
<gene>
    <name evidence="1" type="ORF">HPB49_023733</name>
</gene>
<evidence type="ECO:0000313" key="2">
    <source>
        <dbReference type="Proteomes" id="UP000821865"/>
    </source>
</evidence>
<protein>
    <submittedName>
        <fullName evidence="1">Uncharacterized protein</fullName>
    </submittedName>
</protein>
<proteinExistence type="predicted"/>
<organism evidence="1 2">
    <name type="scientific">Dermacentor silvarum</name>
    <name type="common">Tick</name>
    <dbReference type="NCBI Taxonomy" id="543639"/>
    <lineage>
        <taxon>Eukaryota</taxon>
        <taxon>Metazoa</taxon>
        <taxon>Ecdysozoa</taxon>
        <taxon>Arthropoda</taxon>
        <taxon>Chelicerata</taxon>
        <taxon>Arachnida</taxon>
        <taxon>Acari</taxon>
        <taxon>Parasitiformes</taxon>
        <taxon>Ixodida</taxon>
        <taxon>Ixodoidea</taxon>
        <taxon>Ixodidae</taxon>
        <taxon>Rhipicephalinae</taxon>
        <taxon>Dermacentor</taxon>
    </lineage>
</organism>
<evidence type="ECO:0000313" key="1">
    <source>
        <dbReference type="EMBL" id="KAH7950406.1"/>
    </source>
</evidence>
<dbReference type="Proteomes" id="UP000821865">
    <property type="component" value="Chromosome 5"/>
</dbReference>